<dbReference type="Gene3D" id="1.10.260.40">
    <property type="entry name" value="lambda repressor-like DNA-binding domains"/>
    <property type="match status" value="1"/>
</dbReference>
<dbReference type="PANTHER" id="PTHR46558:SF7">
    <property type="entry name" value="TRANSCRIPTIONAL REGULATOR"/>
    <property type="match status" value="1"/>
</dbReference>
<dbReference type="InterPro" id="IPR010982">
    <property type="entry name" value="Lambda_DNA-bd_dom_sf"/>
</dbReference>
<keyword evidence="4" id="KW-1185">Reference proteome</keyword>
<dbReference type="SUPFAM" id="SSF47413">
    <property type="entry name" value="lambda repressor-like DNA-binding domains"/>
    <property type="match status" value="1"/>
</dbReference>
<name>A0A1I3GSI1_9FIRM</name>
<evidence type="ECO:0000313" key="4">
    <source>
        <dbReference type="Proteomes" id="UP000199287"/>
    </source>
</evidence>
<dbReference type="EMBL" id="FOQA01000010">
    <property type="protein sequence ID" value="SFI26374.1"/>
    <property type="molecule type" value="Genomic_DNA"/>
</dbReference>
<reference evidence="4" key="1">
    <citation type="submission" date="2016-10" db="EMBL/GenBank/DDBJ databases">
        <authorList>
            <person name="Varghese N."/>
            <person name="Submissions S."/>
        </authorList>
    </citation>
    <scope>NUCLEOTIDE SEQUENCE [LARGE SCALE GENOMIC DNA]</scope>
    <source>
        <strain evidence="4">Z-7934</strain>
    </source>
</reference>
<evidence type="ECO:0000313" key="3">
    <source>
        <dbReference type="EMBL" id="SFI26374.1"/>
    </source>
</evidence>
<dbReference type="SMART" id="SM00530">
    <property type="entry name" value="HTH_XRE"/>
    <property type="match status" value="1"/>
</dbReference>
<proteinExistence type="predicted"/>
<organism evidence="3 4">
    <name type="scientific">Tindallia magadiensis</name>
    <dbReference type="NCBI Taxonomy" id="69895"/>
    <lineage>
        <taxon>Bacteria</taxon>
        <taxon>Bacillati</taxon>
        <taxon>Bacillota</taxon>
        <taxon>Clostridia</taxon>
        <taxon>Peptostreptococcales</taxon>
        <taxon>Tindalliaceae</taxon>
        <taxon>Tindallia</taxon>
    </lineage>
</organism>
<sequence>MTIKMKNRIKEFRARHDLTQEALAQKVDVRRETIGHIEKGRYNLSLLLAWKIAKALESSLEELFQFEEM</sequence>
<dbReference type="PROSITE" id="PS50943">
    <property type="entry name" value="HTH_CROC1"/>
    <property type="match status" value="1"/>
</dbReference>
<gene>
    <name evidence="3" type="ORF">SAMN05192551_11030</name>
</gene>
<dbReference type="STRING" id="69895.SAMN05192551_11030"/>
<dbReference type="RefSeq" id="WP_242939421.1">
    <property type="nucleotide sequence ID" value="NZ_FOQA01000010.1"/>
</dbReference>
<evidence type="ECO:0000256" key="1">
    <source>
        <dbReference type="ARBA" id="ARBA00023125"/>
    </source>
</evidence>
<evidence type="ECO:0000259" key="2">
    <source>
        <dbReference type="PROSITE" id="PS50943"/>
    </source>
</evidence>
<protein>
    <submittedName>
        <fullName evidence="3">DNA-binding transcriptional regulator, XRE-family HTH domain</fullName>
    </submittedName>
</protein>
<feature type="domain" description="HTH cro/C1-type" evidence="2">
    <location>
        <begin position="9"/>
        <end position="63"/>
    </location>
</feature>
<dbReference type="AlphaFoldDB" id="A0A1I3GSI1"/>
<dbReference type="InterPro" id="IPR001387">
    <property type="entry name" value="Cro/C1-type_HTH"/>
</dbReference>
<dbReference type="PANTHER" id="PTHR46558">
    <property type="entry name" value="TRACRIPTIONAL REGULATORY PROTEIN-RELATED-RELATED"/>
    <property type="match status" value="1"/>
</dbReference>
<keyword evidence="1 3" id="KW-0238">DNA-binding</keyword>
<dbReference type="Proteomes" id="UP000199287">
    <property type="component" value="Unassembled WGS sequence"/>
</dbReference>
<dbReference type="GO" id="GO:0003677">
    <property type="term" value="F:DNA binding"/>
    <property type="evidence" value="ECO:0007669"/>
    <property type="project" value="UniProtKB-KW"/>
</dbReference>
<accession>A0A1I3GSI1</accession>
<dbReference type="Pfam" id="PF01381">
    <property type="entry name" value="HTH_3"/>
    <property type="match status" value="1"/>
</dbReference>
<dbReference type="CDD" id="cd00093">
    <property type="entry name" value="HTH_XRE"/>
    <property type="match status" value="1"/>
</dbReference>